<accession>A0A062V7E8</accession>
<dbReference type="AlphaFoldDB" id="A0A062V7E8"/>
<dbReference type="OrthoDB" id="375956at2157"/>
<dbReference type="SUPFAM" id="SSF53335">
    <property type="entry name" value="S-adenosyl-L-methionine-dependent methyltransferases"/>
    <property type="match status" value="1"/>
</dbReference>
<dbReference type="InterPro" id="IPR003788">
    <property type="entry name" value="NDUFAF7"/>
</dbReference>
<dbReference type="GO" id="GO:0035243">
    <property type="term" value="F:protein-arginine omega-N symmetric methyltransferase activity"/>
    <property type="evidence" value="ECO:0007669"/>
    <property type="project" value="TreeGrafter"/>
</dbReference>
<gene>
    <name evidence="3" type="ORF">ANME2D_00300</name>
</gene>
<dbReference type="InterPro" id="IPR038375">
    <property type="entry name" value="NDUFAF7_sf"/>
</dbReference>
<reference evidence="3 4" key="1">
    <citation type="journal article" date="2013" name="Nature">
        <title>Anaerobic oxidation of methane coupled to nitrate reduction in a novel archaeal lineage.</title>
        <authorList>
            <person name="Haroon M.F."/>
            <person name="Hu S."/>
            <person name="Shi Y."/>
            <person name="Imelfort M."/>
            <person name="Keller J."/>
            <person name="Hugenholtz P."/>
            <person name="Yuan Z."/>
            <person name="Tyson G.W."/>
        </authorList>
    </citation>
    <scope>NUCLEOTIDE SEQUENCE [LARGE SCALE GENOMIC DNA]</scope>
    <source>
        <strain evidence="3 4">ANME-2d</strain>
    </source>
</reference>
<evidence type="ECO:0008006" key="5">
    <source>
        <dbReference type="Google" id="ProtNLM"/>
    </source>
</evidence>
<comment type="caution">
    <text evidence="3">The sequence shown here is derived from an EMBL/GenBank/DDBJ whole genome shotgun (WGS) entry which is preliminary data.</text>
</comment>
<keyword evidence="4" id="KW-1185">Reference proteome</keyword>
<dbReference type="PATRIC" id="fig|1392998.3.peg.661"/>
<dbReference type="PANTHER" id="PTHR12049">
    <property type="entry name" value="PROTEIN ARGININE METHYLTRANSFERASE NDUFAF7, MITOCHONDRIAL"/>
    <property type="match status" value="1"/>
</dbReference>
<evidence type="ECO:0000313" key="4">
    <source>
        <dbReference type="Proteomes" id="UP000027153"/>
    </source>
</evidence>
<dbReference type="InterPro" id="IPR029063">
    <property type="entry name" value="SAM-dependent_MTases_sf"/>
</dbReference>
<name>A0A062V7E8_9EURY</name>
<dbReference type="PANTHER" id="PTHR12049:SF7">
    <property type="entry name" value="PROTEIN ARGININE METHYLTRANSFERASE NDUFAF7, MITOCHONDRIAL"/>
    <property type="match status" value="1"/>
</dbReference>
<dbReference type="Proteomes" id="UP000027153">
    <property type="component" value="Unassembled WGS sequence"/>
</dbReference>
<dbReference type="RefSeq" id="WP_048088504.1">
    <property type="nucleotide sequence ID" value="NZ_JMIY01000001.1"/>
</dbReference>
<evidence type="ECO:0000256" key="2">
    <source>
        <dbReference type="ARBA" id="ARBA00022679"/>
    </source>
</evidence>
<dbReference type="EMBL" id="JMIY01000001">
    <property type="protein sequence ID" value="KCZ73237.1"/>
    <property type="molecule type" value="Genomic_DNA"/>
</dbReference>
<dbReference type="Gene3D" id="3.40.50.12710">
    <property type="match status" value="1"/>
</dbReference>
<proteinExistence type="predicted"/>
<evidence type="ECO:0000256" key="1">
    <source>
        <dbReference type="ARBA" id="ARBA00022603"/>
    </source>
</evidence>
<evidence type="ECO:0000313" key="3">
    <source>
        <dbReference type="EMBL" id="KCZ73237.1"/>
    </source>
</evidence>
<dbReference type="Pfam" id="PF02636">
    <property type="entry name" value="Methyltransf_28"/>
    <property type="match status" value="1"/>
</dbReference>
<keyword evidence="1" id="KW-0489">Methyltransferase</keyword>
<organism evidence="3 4">
    <name type="scientific">Candidatus Methanoperedens nitratireducens</name>
    <dbReference type="NCBI Taxonomy" id="1392998"/>
    <lineage>
        <taxon>Archaea</taxon>
        <taxon>Methanobacteriati</taxon>
        <taxon>Methanobacteriota</taxon>
        <taxon>Stenosarchaea group</taxon>
        <taxon>Methanomicrobia</taxon>
        <taxon>Methanosarcinales</taxon>
        <taxon>ANME-2 cluster</taxon>
        <taxon>Candidatus Methanoperedentaceae</taxon>
        <taxon>Candidatus Methanoperedens</taxon>
    </lineage>
</organism>
<dbReference type="GO" id="GO:0032259">
    <property type="term" value="P:methylation"/>
    <property type="evidence" value="ECO:0007669"/>
    <property type="project" value="UniProtKB-KW"/>
</dbReference>
<keyword evidence="2" id="KW-0808">Transferase</keyword>
<sequence>MSLSEIIIQKIQKNGPISFRDFMEIALYYPGLGYYTSEGDKIGKRGDYYTSPDITPVFGEMIGRQLEEMRQILGEKRFTVVEMGAGTGLLSQDILTYLKRNKELYDNLDYCIIEKSPAMRKEQSKLLGEEEKISWYDSIKELCGMTGCVFSNELVDAFPVHQVVMKEELMEVFIDYSSKEGFFEVLRSASGKLEDYLADLGVVLPPEYRTEINLDAIEWIQDIGSCLKRGFVITIDYGYPSSELYQDYRNRGTLMCYYKHIATDNPYERIGEQDITSHVNFSALAMWGRKKGLEPCGFTDQAHFLLGLGIEDYLRRLQERDYTKYLKKMLQIKTLMMEMGETFKVLIQKKGVKCTELSGLRFPCRWKI</sequence>
<protein>
    <recommendedName>
        <fullName evidence="5">SAM-dependent methyltransferase</fullName>
    </recommendedName>
</protein>